<dbReference type="AlphaFoldDB" id="A0A2K8SMQ8"/>
<protein>
    <submittedName>
        <fullName evidence="1">Uncharacterized protein</fullName>
    </submittedName>
</protein>
<evidence type="ECO:0000313" key="1">
    <source>
        <dbReference type="EMBL" id="AUB36711.1"/>
    </source>
</evidence>
<gene>
    <name evidence="1" type="ORF">COO91_02632</name>
</gene>
<sequence length="49" mass="5510">MKPKHIALYQVHSITNYALATPPRFCLATKSPLPVRGEGIKEWGKMTVE</sequence>
<accession>A0A2K8SMQ8</accession>
<dbReference type="EMBL" id="CP024785">
    <property type="protein sequence ID" value="AUB36711.1"/>
    <property type="molecule type" value="Genomic_DNA"/>
</dbReference>
<proteinExistence type="predicted"/>
<evidence type="ECO:0000313" key="2">
    <source>
        <dbReference type="Proteomes" id="UP000232003"/>
    </source>
</evidence>
<name>A0A2K8SMQ8_9NOSO</name>
<dbReference type="Proteomes" id="UP000232003">
    <property type="component" value="Chromosome"/>
</dbReference>
<organism evidence="1 2">
    <name type="scientific">Nostoc flagelliforme CCNUN1</name>
    <dbReference type="NCBI Taxonomy" id="2038116"/>
    <lineage>
        <taxon>Bacteria</taxon>
        <taxon>Bacillati</taxon>
        <taxon>Cyanobacteriota</taxon>
        <taxon>Cyanophyceae</taxon>
        <taxon>Nostocales</taxon>
        <taxon>Nostocaceae</taxon>
        <taxon>Nostoc</taxon>
    </lineage>
</organism>
<keyword evidence="2" id="KW-1185">Reference proteome</keyword>
<reference evidence="1 2" key="1">
    <citation type="submission" date="2017-11" db="EMBL/GenBank/DDBJ databases">
        <title>Complete genome of a free-living desiccation-tolerant cyanobacterium and its photosynthetic adaptation to extreme terrestrial habitat.</title>
        <authorList>
            <person name="Shang J."/>
        </authorList>
    </citation>
    <scope>NUCLEOTIDE SEQUENCE [LARGE SCALE GENOMIC DNA]</scope>
    <source>
        <strain evidence="1 2">CCNUN1</strain>
    </source>
</reference>
<dbReference type="KEGG" id="nfl:COO91_02632"/>